<dbReference type="Gene3D" id="1.20.1070.10">
    <property type="entry name" value="Rhodopsin 7-helix transmembrane proteins"/>
    <property type="match status" value="1"/>
</dbReference>
<keyword evidence="6 10" id="KW-0472">Membrane</keyword>
<dbReference type="GO" id="GO:0005886">
    <property type="term" value="C:plasma membrane"/>
    <property type="evidence" value="ECO:0007669"/>
    <property type="project" value="UniProtKB-SubCell"/>
</dbReference>
<name>A0A913WTS0_EXADI</name>
<dbReference type="EnsemblMetazoa" id="XM_028657309.1">
    <property type="protein sequence ID" value="XP_028513110.1"/>
    <property type="gene ID" value="LOC110233084"/>
</dbReference>
<dbReference type="PROSITE" id="PS00237">
    <property type="entry name" value="G_PROTEIN_RECEP_F1_1"/>
    <property type="match status" value="1"/>
</dbReference>
<evidence type="ECO:0000259" key="11">
    <source>
        <dbReference type="PROSITE" id="PS50262"/>
    </source>
</evidence>
<dbReference type="PRINTS" id="PR00237">
    <property type="entry name" value="GPCRRHODOPSN"/>
</dbReference>
<comment type="subcellular location">
    <subcellularLocation>
        <location evidence="1">Cell membrane</location>
        <topology evidence="1">Multi-pass membrane protein</topology>
    </subcellularLocation>
</comment>
<dbReference type="InterPro" id="IPR017452">
    <property type="entry name" value="GPCR_Rhodpsn_7TM"/>
</dbReference>
<feature type="transmembrane region" description="Helical" evidence="10">
    <location>
        <begin position="146"/>
        <end position="163"/>
    </location>
</feature>
<dbReference type="EnsemblMetazoa" id="XM_028657310.1">
    <property type="protein sequence ID" value="XP_028513111.1"/>
    <property type="gene ID" value="LOC110233084"/>
</dbReference>
<dbReference type="EnsemblMetazoa" id="XM_021038331.2">
    <property type="protein sequence ID" value="XP_020893990.1"/>
    <property type="gene ID" value="LOC110233084"/>
</dbReference>
<dbReference type="RefSeq" id="XP_028513111.1">
    <property type="nucleotide sequence ID" value="XM_028657310.1"/>
</dbReference>
<dbReference type="PANTHER" id="PTHR24247:SF202">
    <property type="entry name" value="5-HYDROXYTRYPTAMINE RECEPTOR 1"/>
    <property type="match status" value="1"/>
</dbReference>
<protein>
    <recommendedName>
        <fullName evidence="11">G-protein coupled receptors family 1 profile domain-containing protein</fullName>
    </recommendedName>
</protein>
<dbReference type="AlphaFoldDB" id="A0A913WTS0"/>
<evidence type="ECO:0000256" key="2">
    <source>
        <dbReference type="ARBA" id="ARBA00022475"/>
    </source>
</evidence>
<keyword evidence="13" id="KW-1185">Reference proteome</keyword>
<dbReference type="RefSeq" id="XP_020893992.1">
    <property type="nucleotide sequence ID" value="XM_021038333.1"/>
</dbReference>
<dbReference type="GO" id="GO:0030594">
    <property type="term" value="F:neurotransmitter receptor activity"/>
    <property type="evidence" value="ECO:0007669"/>
    <property type="project" value="TreeGrafter"/>
</dbReference>
<keyword evidence="8 9" id="KW-0807">Transducer</keyword>
<keyword evidence="4 10" id="KW-1133">Transmembrane helix</keyword>
<reference evidence="12" key="1">
    <citation type="submission" date="2022-11" db="UniProtKB">
        <authorList>
            <consortium name="EnsemblMetazoa"/>
        </authorList>
    </citation>
    <scope>IDENTIFICATION</scope>
</reference>
<dbReference type="PANTHER" id="PTHR24247">
    <property type="entry name" value="5-HYDROXYTRYPTAMINE RECEPTOR"/>
    <property type="match status" value="1"/>
</dbReference>
<dbReference type="GO" id="GO:0004993">
    <property type="term" value="F:G protein-coupled serotonin receptor activity"/>
    <property type="evidence" value="ECO:0007669"/>
    <property type="project" value="TreeGrafter"/>
</dbReference>
<dbReference type="GO" id="GO:0030425">
    <property type="term" value="C:dendrite"/>
    <property type="evidence" value="ECO:0007669"/>
    <property type="project" value="TreeGrafter"/>
</dbReference>
<dbReference type="Proteomes" id="UP000887567">
    <property type="component" value="Unplaced"/>
</dbReference>
<evidence type="ECO:0000256" key="9">
    <source>
        <dbReference type="RuleBase" id="RU000688"/>
    </source>
</evidence>
<dbReference type="GO" id="GO:0007187">
    <property type="term" value="P:G protein-coupled receptor signaling pathway, coupled to cyclic nucleotide second messenger"/>
    <property type="evidence" value="ECO:0007669"/>
    <property type="project" value="TreeGrafter"/>
</dbReference>
<evidence type="ECO:0000256" key="10">
    <source>
        <dbReference type="SAM" id="Phobius"/>
    </source>
</evidence>
<evidence type="ECO:0000256" key="3">
    <source>
        <dbReference type="ARBA" id="ARBA00022692"/>
    </source>
</evidence>
<dbReference type="EnsemblMetazoa" id="XM_021038330.2">
    <property type="protein sequence ID" value="XP_020893989.1"/>
    <property type="gene ID" value="LOC110233084"/>
</dbReference>
<evidence type="ECO:0000256" key="1">
    <source>
        <dbReference type="ARBA" id="ARBA00004651"/>
    </source>
</evidence>
<evidence type="ECO:0000256" key="5">
    <source>
        <dbReference type="ARBA" id="ARBA00023040"/>
    </source>
</evidence>
<keyword evidence="5 9" id="KW-0297">G-protein coupled receptor</keyword>
<feature type="transmembrane region" description="Helical" evidence="10">
    <location>
        <begin position="233"/>
        <end position="254"/>
    </location>
</feature>
<dbReference type="KEGG" id="epa:110233084"/>
<proteinExistence type="inferred from homology"/>
<sequence>MNRTVMLSNNTGQPPLIPKETTSAITAATFTCILIICTLVANVFVCFATLRFDSIRPLTNYFIVNLCIADIFIAVISMPVWVLYQIFPQPHQLSSLLGVKFMLFWSSTDILCGTASILSLSCISVDRYLAITRPLTYVRCMTWRRAFVMIIAVWCYAGTVAFLRQPMRGGQSNTLYALFVLMASFVLPLIVIVVTYSKIFCVARKHAREMVRRSSISQETSEKFKRVSRDLKAAKTISVVIGTFVFCWAPFLILSVCYAYKVKIHMDVANITKWMAYTNALLNPLVYSFVDKQLRSLVIKVIICYNRQRDPEVHMPLRAI</sequence>
<keyword evidence="7 9" id="KW-0675">Receptor</keyword>
<dbReference type="PROSITE" id="PS50262">
    <property type="entry name" value="G_PROTEIN_RECEP_F1_2"/>
    <property type="match status" value="1"/>
</dbReference>
<evidence type="ECO:0000256" key="6">
    <source>
        <dbReference type="ARBA" id="ARBA00023136"/>
    </source>
</evidence>
<evidence type="ECO:0000256" key="8">
    <source>
        <dbReference type="ARBA" id="ARBA00023224"/>
    </source>
</evidence>
<dbReference type="RefSeq" id="XP_020893989.1">
    <property type="nucleotide sequence ID" value="XM_021038330.2"/>
</dbReference>
<feature type="transmembrane region" description="Helical" evidence="10">
    <location>
        <begin position="274"/>
        <end position="290"/>
    </location>
</feature>
<keyword evidence="2" id="KW-1003">Cell membrane</keyword>
<dbReference type="OMA" id="MAITRPF"/>
<feature type="transmembrane region" description="Helical" evidence="10">
    <location>
        <begin position="24"/>
        <end position="50"/>
    </location>
</feature>
<dbReference type="GO" id="GO:0045202">
    <property type="term" value="C:synapse"/>
    <property type="evidence" value="ECO:0007669"/>
    <property type="project" value="GOC"/>
</dbReference>
<dbReference type="InterPro" id="IPR000276">
    <property type="entry name" value="GPCR_Rhodpsn"/>
</dbReference>
<feature type="transmembrane region" description="Helical" evidence="10">
    <location>
        <begin position="175"/>
        <end position="203"/>
    </location>
</feature>
<dbReference type="EnsemblMetazoa" id="XM_021038333.1">
    <property type="protein sequence ID" value="XP_020893992.1"/>
    <property type="gene ID" value="LOC110233084"/>
</dbReference>
<dbReference type="RefSeq" id="XP_020893994.1">
    <property type="nucleotide sequence ID" value="XM_021038335.2"/>
</dbReference>
<dbReference type="EnsemblMetazoa" id="XM_021038335.2">
    <property type="protein sequence ID" value="XP_020893994.1"/>
    <property type="gene ID" value="LOC110233084"/>
</dbReference>
<feature type="transmembrane region" description="Helical" evidence="10">
    <location>
        <begin position="62"/>
        <end position="84"/>
    </location>
</feature>
<keyword evidence="3 9" id="KW-0812">Transmembrane</keyword>
<dbReference type="RefSeq" id="XP_028513110.1">
    <property type="nucleotide sequence ID" value="XM_028657309.1"/>
</dbReference>
<dbReference type="RefSeq" id="XP_020893995.1">
    <property type="nucleotide sequence ID" value="XM_021038336.2"/>
</dbReference>
<dbReference type="RefSeq" id="XP_020893990.1">
    <property type="nucleotide sequence ID" value="XM_021038331.2"/>
</dbReference>
<feature type="domain" description="G-protein coupled receptors family 1 profile" evidence="11">
    <location>
        <begin position="41"/>
        <end position="287"/>
    </location>
</feature>
<feature type="transmembrane region" description="Helical" evidence="10">
    <location>
        <begin position="104"/>
        <end position="125"/>
    </location>
</feature>
<dbReference type="GO" id="GO:0007268">
    <property type="term" value="P:chemical synaptic transmission"/>
    <property type="evidence" value="ECO:0007669"/>
    <property type="project" value="TreeGrafter"/>
</dbReference>
<dbReference type="Pfam" id="PF00001">
    <property type="entry name" value="7tm_1"/>
    <property type="match status" value="1"/>
</dbReference>
<dbReference type="EnsemblMetazoa" id="XM_021038336.2">
    <property type="protein sequence ID" value="XP_020893995.1"/>
    <property type="gene ID" value="LOC110233084"/>
</dbReference>
<evidence type="ECO:0000313" key="12">
    <source>
        <dbReference type="EnsemblMetazoa" id="XP_020893989.1"/>
    </source>
</evidence>
<dbReference type="RefSeq" id="XP_028513112.1">
    <property type="nucleotide sequence ID" value="XM_028657311.1"/>
</dbReference>
<dbReference type="CDD" id="cd14967">
    <property type="entry name" value="7tmA_amine_R-like"/>
    <property type="match status" value="1"/>
</dbReference>
<comment type="similarity">
    <text evidence="9">Belongs to the G-protein coupled receptor 1 family.</text>
</comment>
<evidence type="ECO:0000256" key="4">
    <source>
        <dbReference type="ARBA" id="ARBA00022989"/>
    </source>
</evidence>
<dbReference type="EnsemblMetazoa" id="XM_028657311.1">
    <property type="protein sequence ID" value="XP_028513112.1"/>
    <property type="gene ID" value="LOC110233084"/>
</dbReference>
<dbReference type="OrthoDB" id="5957871at2759"/>
<dbReference type="SUPFAM" id="SSF81321">
    <property type="entry name" value="Family A G protein-coupled receptor-like"/>
    <property type="match status" value="1"/>
</dbReference>
<evidence type="ECO:0000313" key="13">
    <source>
        <dbReference type="Proteomes" id="UP000887567"/>
    </source>
</evidence>
<dbReference type="GeneID" id="110233084"/>
<evidence type="ECO:0000256" key="7">
    <source>
        <dbReference type="ARBA" id="ARBA00023170"/>
    </source>
</evidence>
<accession>A0A913WTS0</accession>
<organism evidence="12 13">
    <name type="scientific">Exaiptasia diaphana</name>
    <name type="common">Tropical sea anemone</name>
    <name type="synonym">Aiptasia pulchella</name>
    <dbReference type="NCBI Taxonomy" id="2652724"/>
    <lineage>
        <taxon>Eukaryota</taxon>
        <taxon>Metazoa</taxon>
        <taxon>Cnidaria</taxon>
        <taxon>Anthozoa</taxon>
        <taxon>Hexacorallia</taxon>
        <taxon>Actiniaria</taxon>
        <taxon>Aiptasiidae</taxon>
        <taxon>Exaiptasia</taxon>
    </lineage>
</organism>